<evidence type="ECO:0000256" key="3">
    <source>
        <dbReference type="ARBA" id="ARBA00023163"/>
    </source>
</evidence>
<evidence type="ECO:0000313" key="5">
    <source>
        <dbReference type="EMBL" id="SMO71948.1"/>
    </source>
</evidence>
<evidence type="ECO:0000259" key="4">
    <source>
        <dbReference type="PROSITE" id="PS50995"/>
    </source>
</evidence>
<dbReference type="InterPro" id="IPR000835">
    <property type="entry name" value="HTH_MarR-typ"/>
</dbReference>
<dbReference type="PANTHER" id="PTHR42756:SF1">
    <property type="entry name" value="TRANSCRIPTIONAL REPRESSOR OF EMRAB OPERON"/>
    <property type="match status" value="1"/>
</dbReference>
<dbReference type="EMBL" id="FXTI01000006">
    <property type="protein sequence ID" value="SMO71948.1"/>
    <property type="molecule type" value="Genomic_DNA"/>
</dbReference>
<feature type="domain" description="HTH marR-type" evidence="4">
    <location>
        <begin position="29"/>
        <end position="160"/>
    </location>
</feature>
<keyword evidence="3" id="KW-0804">Transcription</keyword>
<evidence type="ECO:0000256" key="2">
    <source>
        <dbReference type="ARBA" id="ARBA00023125"/>
    </source>
</evidence>
<dbReference type="InterPro" id="IPR036390">
    <property type="entry name" value="WH_DNA-bd_sf"/>
</dbReference>
<dbReference type="SMART" id="SM00347">
    <property type="entry name" value="HTH_MARR"/>
    <property type="match status" value="1"/>
</dbReference>
<dbReference type="GO" id="GO:0003677">
    <property type="term" value="F:DNA binding"/>
    <property type="evidence" value="ECO:0007669"/>
    <property type="project" value="UniProtKB-KW"/>
</dbReference>
<evidence type="ECO:0000313" key="6">
    <source>
        <dbReference type="Proteomes" id="UP000315636"/>
    </source>
</evidence>
<dbReference type="InterPro" id="IPR036388">
    <property type="entry name" value="WH-like_DNA-bd_sf"/>
</dbReference>
<dbReference type="PRINTS" id="PR00598">
    <property type="entry name" value="HTHMARR"/>
</dbReference>
<sequence length="167" mass="18981">MDWLNHLPLFSLGCILNDMMNKHDMNHGSHSIGRLIFQLQRLERNPRTFGEAGTLTPSEIHAVDAIGEDGNVLMSQLAERLGVTKGAITQVIRRLEKKGIVFRGEHPEDSRAVLISLTDRGKTAYQAHLKLHQQFYQQLQEQLSPHEITIFEKCIKIFTGLLAEKNE</sequence>
<proteinExistence type="predicted"/>
<dbReference type="PROSITE" id="PS50995">
    <property type="entry name" value="HTH_MARR_2"/>
    <property type="match status" value="1"/>
</dbReference>
<dbReference type="PANTHER" id="PTHR42756">
    <property type="entry name" value="TRANSCRIPTIONAL REGULATOR, MARR"/>
    <property type="match status" value="1"/>
</dbReference>
<keyword evidence="1" id="KW-0805">Transcription regulation</keyword>
<protein>
    <submittedName>
        <fullName evidence="5">Transcriptional regulator, MarR family</fullName>
    </submittedName>
</protein>
<reference evidence="5 6" key="1">
    <citation type="submission" date="2017-05" db="EMBL/GenBank/DDBJ databases">
        <authorList>
            <person name="Varghese N."/>
            <person name="Submissions S."/>
        </authorList>
    </citation>
    <scope>NUCLEOTIDE SEQUENCE [LARGE SCALE GENOMIC DNA]</scope>
    <source>
        <strain evidence="5 6">DSM 45474</strain>
    </source>
</reference>
<evidence type="ECO:0000256" key="1">
    <source>
        <dbReference type="ARBA" id="ARBA00023015"/>
    </source>
</evidence>
<dbReference type="SUPFAM" id="SSF46785">
    <property type="entry name" value="Winged helix' DNA-binding domain"/>
    <property type="match status" value="1"/>
</dbReference>
<keyword evidence="2" id="KW-0238">DNA-binding</keyword>
<dbReference type="Pfam" id="PF12802">
    <property type="entry name" value="MarR_2"/>
    <property type="match status" value="1"/>
</dbReference>
<name>A0A521DK03_9BACL</name>
<dbReference type="Gene3D" id="1.10.10.10">
    <property type="entry name" value="Winged helix-like DNA-binding domain superfamily/Winged helix DNA-binding domain"/>
    <property type="match status" value="1"/>
</dbReference>
<organism evidence="5 6">
    <name type="scientific">Melghirimyces algeriensis</name>
    <dbReference type="NCBI Taxonomy" id="910412"/>
    <lineage>
        <taxon>Bacteria</taxon>
        <taxon>Bacillati</taxon>
        <taxon>Bacillota</taxon>
        <taxon>Bacilli</taxon>
        <taxon>Bacillales</taxon>
        <taxon>Thermoactinomycetaceae</taxon>
        <taxon>Melghirimyces</taxon>
    </lineage>
</organism>
<dbReference type="Proteomes" id="UP000315636">
    <property type="component" value="Unassembled WGS sequence"/>
</dbReference>
<dbReference type="AlphaFoldDB" id="A0A521DK03"/>
<accession>A0A521DK03</accession>
<dbReference type="GO" id="GO:0003700">
    <property type="term" value="F:DNA-binding transcription factor activity"/>
    <property type="evidence" value="ECO:0007669"/>
    <property type="project" value="InterPro"/>
</dbReference>
<keyword evidence="6" id="KW-1185">Reference proteome</keyword>
<gene>
    <name evidence="5" type="ORF">SAMN06264849_10697</name>
</gene>